<feature type="compositionally biased region" description="Basic residues" evidence="1">
    <location>
        <begin position="512"/>
        <end position="533"/>
    </location>
</feature>
<feature type="non-terminal residue" evidence="2">
    <location>
        <position position="612"/>
    </location>
</feature>
<protein>
    <submittedName>
        <fullName evidence="2">Uncharacterized protein</fullName>
    </submittedName>
</protein>
<dbReference type="Gene3D" id="3.10.100.10">
    <property type="entry name" value="Mannose-Binding Protein A, subunit A"/>
    <property type="match status" value="3"/>
</dbReference>
<dbReference type="InterPro" id="IPR016187">
    <property type="entry name" value="CTDL_fold"/>
</dbReference>
<feature type="compositionally biased region" description="Basic and acidic residues" evidence="1">
    <location>
        <begin position="535"/>
        <end position="558"/>
    </location>
</feature>
<dbReference type="CDD" id="cd00037">
    <property type="entry name" value="CLECT"/>
    <property type="match status" value="3"/>
</dbReference>
<evidence type="ECO:0000256" key="1">
    <source>
        <dbReference type="SAM" id="MobiDB-lite"/>
    </source>
</evidence>
<feature type="compositionally biased region" description="Polar residues" evidence="1">
    <location>
        <begin position="454"/>
        <end position="476"/>
    </location>
</feature>
<sequence>KTPLLSGAPSAHASGECPLGFTYIVALDSCFYLSYLTLRTWEEAFAACQSRSSELVSLETSGKAFAIEVWIRSLGETQASTDVWTTGWRNYLDFWWWMKTPTEFGKLISYFKWMEGQKAAAMFLFMYVFVPLILRTSASEFPTRNAGKEDPSLPSSFKCPAGYTYLESLDSCFYMSYLIKRTWDDAVYACNSRNSELVSLQDFQKTYAIETWINSLGETQSKTGKPHVFESEKPRARQGNLMARGTAFFCVRTFGDGQTGYVPENEATCVKLHHCNAEQTHDLGQPSEAPISKINIQCFSFEAQSSDITCDAPFQLVMKRSCYSFSNLASETRDDAEIFCKDLHPEGTLAELENVEELVALTLYLNVHYPRCKGWANQAGPWIGGLQHKRGTVFNWTLSNSSIECSNWGLSEPNTTSSRSGISLNCNDLYTWKSTTSDTILPFICEIPPKIESPTWTTEPPKQQGTCEKPVSSKNPEPSKKPRPTVKPDRPKKPKPSKKPSGPTMKPDRPKQPKPSKKPKSSKKPKPSKRPGISKKPEPSNKPEVEGRKKNRPPEPEKQKKRCVPWWRKKCRSERVVKIPKKHHQKERDPHKKKSIPNVLNNIWENIFNKRG</sequence>
<dbReference type="EMBL" id="OB666101">
    <property type="protein sequence ID" value="CAD7233344.1"/>
    <property type="molecule type" value="Genomic_DNA"/>
</dbReference>
<dbReference type="SMART" id="SM00034">
    <property type="entry name" value="CLECT"/>
    <property type="match status" value="3"/>
</dbReference>
<dbReference type="SUPFAM" id="SSF56436">
    <property type="entry name" value="C-type lectin-like"/>
    <property type="match status" value="3"/>
</dbReference>
<reference evidence="2" key="1">
    <citation type="submission" date="2020-11" db="EMBL/GenBank/DDBJ databases">
        <authorList>
            <person name="Tran Van P."/>
        </authorList>
    </citation>
    <scope>NUCLEOTIDE SEQUENCE</scope>
</reference>
<dbReference type="InterPro" id="IPR016186">
    <property type="entry name" value="C-type_lectin-like/link_sf"/>
</dbReference>
<gene>
    <name evidence="2" type="ORF">CTOB1V02_LOCUS11166</name>
</gene>
<dbReference type="PANTHER" id="PTHR22803">
    <property type="entry name" value="MANNOSE, PHOSPHOLIPASE, LECTIN RECEPTOR RELATED"/>
    <property type="match status" value="1"/>
</dbReference>
<proteinExistence type="predicted"/>
<dbReference type="InterPro" id="IPR050111">
    <property type="entry name" value="C-type_lectin/snaclec_domain"/>
</dbReference>
<name>A0A7R8WRT4_9CRUS</name>
<feature type="region of interest" description="Disordered" evidence="1">
    <location>
        <begin position="452"/>
        <end position="563"/>
    </location>
</feature>
<dbReference type="InterPro" id="IPR001304">
    <property type="entry name" value="C-type_lectin-like"/>
</dbReference>
<dbReference type="AlphaFoldDB" id="A0A7R8WRT4"/>
<evidence type="ECO:0000313" key="2">
    <source>
        <dbReference type="EMBL" id="CAD7233344.1"/>
    </source>
</evidence>
<accession>A0A7R8WRT4</accession>
<dbReference type="PROSITE" id="PS50041">
    <property type="entry name" value="C_TYPE_LECTIN_2"/>
    <property type="match status" value="1"/>
</dbReference>
<organism evidence="2">
    <name type="scientific">Cyprideis torosa</name>
    <dbReference type="NCBI Taxonomy" id="163714"/>
    <lineage>
        <taxon>Eukaryota</taxon>
        <taxon>Metazoa</taxon>
        <taxon>Ecdysozoa</taxon>
        <taxon>Arthropoda</taxon>
        <taxon>Crustacea</taxon>
        <taxon>Oligostraca</taxon>
        <taxon>Ostracoda</taxon>
        <taxon>Podocopa</taxon>
        <taxon>Podocopida</taxon>
        <taxon>Cytherocopina</taxon>
        <taxon>Cytheroidea</taxon>
        <taxon>Cytherideidae</taxon>
        <taxon>Cyprideis</taxon>
    </lineage>
</organism>